<dbReference type="Pfam" id="PF02567">
    <property type="entry name" value="PhzC-PhzF"/>
    <property type="match status" value="1"/>
</dbReference>
<dbReference type="GO" id="GO:0016853">
    <property type="term" value="F:isomerase activity"/>
    <property type="evidence" value="ECO:0007669"/>
    <property type="project" value="UniProtKB-KW"/>
</dbReference>
<dbReference type="Proteomes" id="UP000316291">
    <property type="component" value="Unassembled WGS sequence"/>
</dbReference>
<comment type="similarity">
    <text evidence="1">Belongs to the PhzF family.</text>
</comment>
<evidence type="ECO:0000256" key="1">
    <source>
        <dbReference type="ARBA" id="ARBA00008270"/>
    </source>
</evidence>
<keyword evidence="3" id="KW-0413">Isomerase</keyword>
<dbReference type="PANTHER" id="PTHR13774">
    <property type="entry name" value="PHENAZINE BIOSYNTHESIS PROTEIN"/>
    <property type="match status" value="1"/>
</dbReference>
<dbReference type="EMBL" id="VLLA01000003">
    <property type="protein sequence ID" value="TWI73861.1"/>
    <property type="molecule type" value="Genomic_DNA"/>
</dbReference>
<evidence type="ECO:0000256" key="2">
    <source>
        <dbReference type="PIRSR" id="PIRSR016184-1"/>
    </source>
</evidence>
<dbReference type="InterPro" id="IPR003719">
    <property type="entry name" value="Phenazine_PhzF-like"/>
</dbReference>
<feature type="active site" evidence="2">
    <location>
        <position position="60"/>
    </location>
</feature>
<evidence type="ECO:0000313" key="3">
    <source>
        <dbReference type="EMBL" id="TWI73861.1"/>
    </source>
</evidence>
<dbReference type="GO" id="GO:0005737">
    <property type="term" value="C:cytoplasm"/>
    <property type="evidence" value="ECO:0007669"/>
    <property type="project" value="TreeGrafter"/>
</dbReference>
<accession>A0A562RXT6</accession>
<keyword evidence="4" id="KW-1185">Reference proteome</keyword>
<proteinExistence type="inferred from homology"/>
<dbReference type="PIRSF" id="PIRSF016184">
    <property type="entry name" value="PhzC_PhzF"/>
    <property type="match status" value="1"/>
</dbReference>
<dbReference type="PANTHER" id="PTHR13774:SF32">
    <property type="entry name" value="ANTISENSE-ENHANCING SEQUENCE 1"/>
    <property type="match status" value="1"/>
</dbReference>
<dbReference type="Gene3D" id="3.10.310.10">
    <property type="entry name" value="Diaminopimelate Epimerase, Chain A, domain 1"/>
    <property type="match status" value="2"/>
</dbReference>
<dbReference type="NCBIfam" id="TIGR00654">
    <property type="entry name" value="PhzF_family"/>
    <property type="match status" value="1"/>
</dbReference>
<dbReference type="SUPFAM" id="SSF54506">
    <property type="entry name" value="Diaminopimelate epimerase-like"/>
    <property type="match status" value="1"/>
</dbReference>
<organism evidence="3 4">
    <name type="scientific">Bradyrhizobium huanghuaihaiense</name>
    <dbReference type="NCBI Taxonomy" id="990078"/>
    <lineage>
        <taxon>Bacteria</taxon>
        <taxon>Pseudomonadati</taxon>
        <taxon>Pseudomonadota</taxon>
        <taxon>Alphaproteobacteria</taxon>
        <taxon>Hyphomicrobiales</taxon>
        <taxon>Nitrobacteraceae</taxon>
        <taxon>Bradyrhizobium</taxon>
    </lineage>
</organism>
<reference evidence="3 4" key="1">
    <citation type="journal article" date="2015" name="Stand. Genomic Sci.">
        <title>Genomic Encyclopedia of Bacterial and Archaeal Type Strains, Phase III: the genomes of soil and plant-associated and newly described type strains.</title>
        <authorList>
            <person name="Whitman W.B."/>
            <person name="Woyke T."/>
            <person name="Klenk H.P."/>
            <person name="Zhou Y."/>
            <person name="Lilburn T.G."/>
            <person name="Beck B.J."/>
            <person name="De Vos P."/>
            <person name="Vandamme P."/>
            <person name="Eisen J.A."/>
            <person name="Garrity G."/>
            <person name="Hugenholtz P."/>
            <person name="Kyrpides N.C."/>
        </authorList>
    </citation>
    <scope>NUCLEOTIDE SEQUENCE [LARGE SCALE GENOMIC DNA]</scope>
    <source>
        <strain evidence="3 4">CGMCC 1.10948</strain>
    </source>
</reference>
<sequence length="318" mass="34043">MRPVVAAICMGKRKMQRRYITVDVFTDRAFGGNQLAVVLDAGGLSTAQMQAIATEFNYSETTFVLPPRDKANDAEVRIFTPVREMPFAGHPNVGTSFVLASLAKEPKPRLLFEEKAGLVPVDIVREQGRVISTELTAPQPLSRLAEVSAADVAACISLTADDIRTDHHAPQVVGVGTPFLVAEVHSRDALKRARPDAAAFGRVLPRDDARSVWFYTRDVPAAEAPSERQARMFMRGAGGLAEDPATGSATVAAAALFADLDPTRDGELKLTVGQGFDMGRPSLLLTRVRKQGGKVVSAHVGGSCVQMMEGTFKLAGEG</sequence>
<comment type="caution">
    <text evidence="3">The sequence shown here is derived from an EMBL/GenBank/DDBJ whole genome shotgun (WGS) entry which is preliminary data.</text>
</comment>
<gene>
    <name evidence="3" type="ORF">IQ16_02009</name>
</gene>
<dbReference type="AlphaFoldDB" id="A0A562RXT6"/>
<name>A0A562RXT6_9BRAD</name>
<evidence type="ECO:0000313" key="4">
    <source>
        <dbReference type="Proteomes" id="UP000316291"/>
    </source>
</evidence>
<protein>
    <submittedName>
        <fullName evidence="3">Trans-2,3-dihydro-3-hydroxyanthranilate isomerase</fullName>
    </submittedName>
</protein>